<protein>
    <submittedName>
        <fullName evidence="1">Uncharacterized protein</fullName>
    </submittedName>
</protein>
<sequence length="317" mass="36249">MHARRYFMRCVAVLISTFLIGVASRVHANFILKRNHRVLSGGTKINQVTRTGMTPSLCAAFCGISCHTFHSSHTTGVCSTFSDRFYIYDQGLMVTSDPQWVIGYKSPLMDDWALAFRAQTGIRASVYNLWNKESWTHDTGISSTFPKACLDFVNYEPCDRHFRSWILSKWENIKEVRLSLFKSNSEVVYVVFNGTGSTKLSWFTPARIIASPWSPKILEETLTAPSVKGICNPAICRRFFLYGPLETCQSEWFYMMTLDNSYDYCIRNRHWSIAGNLKKSYPMFFYSKTSGKASLARNNVYPYAESADVLAVWVKFA</sequence>
<comment type="caution">
    <text evidence="1">The sequence shown here is derived from an EMBL/GenBank/DDBJ whole genome shotgun (WGS) entry which is preliminary data.</text>
</comment>
<gene>
    <name evidence="1" type="ORF">RRG08_066966</name>
</gene>
<evidence type="ECO:0000313" key="1">
    <source>
        <dbReference type="EMBL" id="KAK3765418.1"/>
    </source>
</evidence>
<keyword evidence="2" id="KW-1185">Reference proteome</keyword>
<dbReference type="EMBL" id="JAWDGP010004303">
    <property type="protein sequence ID" value="KAK3765418.1"/>
    <property type="molecule type" value="Genomic_DNA"/>
</dbReference>
<accession>A0AAE1DDI7</accession>
<proteinExistence type="predicted"/>
<organism evidence="1 2">
    <name type="scientific">Elysia crispata</name>
    <name type="common">lettuce slug</name>
    <dbReference type="NCBI Taxonomy" id="231223"/>
    <lineage>
        <taxon>Eukaryota</taxon>
        <taxon>Metazoa</taxon>
        <taxon>Spiralia</taxon>
        <taxon>Lophotrochozoa</taxon>
        <taxon>Mollusca</taxon>
        <taxon>Gastropoda</taxon>
        <taxon>Heterobranchia</taxon>
        <taxon>Euthyneura</taxon>
        <taxon>Panpulmonata</taxon>
        <taxon>Sacoglossa</taxon>
        <taxon>Placobranchoidea</taxon>
        <taxon>Plakobranchidae</taxon>
        <taxon>Elysia</taxon>
    </lineage>
</organism>
<dbReference type="Proteomes" id="UP001283361">
    <property type="component" value="Unassembled WGS sequence"/>
</dbReference>
<evidence type="ECO:0000313" key="2">
    <source>
        <dbReference type="Proteomes" id="UP001283361"/>
    </source>
</evidence>
<reference evidence="1" key="1">
    <citation type="journal article" date="2023" name="G3 (Bethesda)">
        <title>A reference genome for the long-term kleptoplast-retaining sea slug Elysia crispata morphotype clarki.</title>
        <authorList>
            <person name="Eastman K.E."/>
            <person name="Pendleton A.L."/>
            <person name="Shaikh M.A."/>
            <person name="Suttiyut T."/>
            <person name="Ogas R."/>
            <person name="Tomko P."/>
            <person name="Gavelis G."/>
            <person name="Widhalm J.R."/>
            <person name="Wisecaver J.H."/>
        </authorList>
    </citation>
    <scope>NUCLEOTIDE SEQUENCE</scope>
    <source>
        <strain evidence="1">ECLA1</strain>
    </source>
</reference>
<name>A0AAE1DDI7_9GAST</name>
<dbReference type="AlphaFoldDB" id="A0AAE1DDI7"/>